<dbReference type="RefSeq" id="WP_221400924.1">
    <property type="nucleotide sequence ID" value="NZ_JACHOB010000002.1"/>
</dbReference>
<evidence type="ECO:0000256" key="2">
    <source>
        <dbReference type="ARBA" id="ARBA00022692"/>
    </source>
</evidence>
<keyword evidence="3 5" id="KW-1133">Transmembrane helix</keyword>
<feature type="transmembrane region" description="Helical" evidence="5">
    <location>
        <begin position="70"/>
        <end position="85"/>
    </location>
</feature>
<dbReference type="SUPFAM" id="SSF158442">
    <property type="entry name" value="DsbB-like"/>
    <property type="match status" value="1"/>
</dbReference>
<dbReference type="Pfam" id="PF02600">
    <property type="entry name" value="DsbB"/>
    <property type="match status" value="1"/>
</dbReference>
<proteinExistence type="predicted"/>
<feature type="transmembrane region" description="Helical" evidence="5">
    <location>
        <begin position="92"/>
        <end position="113"/>
    </location>
</feature>
<comment type="caution">
    <text evidence="6">The sequence shown here is derived from an EMBL/GenBank/DDBJ whole genome shotgun (WGS) entry which is preliminary data.</text>
</comment>
<feature type="transmembrane region" description="Helical" evidence="5">
    <location>
        <begin position="171"/>
        <end position="191"/>
    </location>
</feature>
<evidence type="ECO:0000256" key="1">
    <source>
        <dbReference type="ARBA" id="ARBA00004141"/>
    </source>
</evidence>
<reference evidence="6 7" key="1">
    <citation type="submission" date="2020-08" db="EMBL/GenBank/DDBJ databases">
        <title>Genomic Encyclopedia of Type Strains, Phase IV (KMG-IV): sequencing the most valuable type-strain genomes for metagenomic binning, comparative biology and taxonomic classification.</title>
        <authorList>
            <person name="Goeker M."/>
        </authorList>
    </citation>
    <scope>NUCLEOTIDE SEQUENCE [LARGE SCALE GENOMIC DNA]</scope>
    <source>
        <strain evidence="6 7">DSM 102850</strain>
    </source>
</reference>
<dbReference type="GO" id="GO:0006457">
    <property type="term" value="P:protein folding"/>
    <property type="evidence" value="ECO:0007669"/>
    <property type="project" value="InterPro"/>
</dbReference>
<accession>A0A840I3S7</accession>
<evidence type="ECO:0000313" key="7">
    <source>
        <dbReference type="Proteomes" id="UP000563524"/>
    </source>
</evidence>
<name>A0A840I3S7_9PROT</name>
<dbReference type="InterPro" id="IPR023380">
    <property type="entry name" value="DsbB-like_sf"/>
</dbReference>
<sequence>MTSGRATLGHLSREERARQRAAMAASTPLTPMRALGIATLASGALLAGAHAFERFGGLAPCALCLEQREVHWAALTVAGVMLFFARAGAAKVVAAGLGALCVVYLFSTGLAAYHAGVEWGFWKGPSGCAATGLGDGPSVGDLLSGLDAPGPRGPACSEAAWRLGGVSMAGYNVLASASLAAVCLLACVAFARRLYARPLAA</sequence>
<dbReference type="Gene3D" id="1.20.1550.10">
    <property type="entry name" value="DsbB-like"/>
    <property type="match status" value="1"/>
</dbReference>
<dbReference type="GO" id="GO:0015035">
    <property type="term" value="F:protein-disulfide reductase activity"/>
    <property type="evidence" value="ECO:0007669"/>
    <property type="project" value="InterPro"/>
</dbReference>
<evidence type="ECO:0000256" key="3">
    <source>
        <dbReference type="ARBA" id="ARBA00022989"/>
    </source>
</evidence>
<dbReference type="InterPro" id="IPR003752">
    <property type="entry name" value="DiS_bond_form_DsbB/BdbC"/>
</dbReference>
<keyword evidence="4 5" id="KW-0472">Membrane</keyword>
<dbReference type="GO" id="GO:0016020">
    <property type="term" value="C:membrane"/>
    <property type="evidence" value="ECO:0007669"/>
    <property type="project" value="UniProtKB-SubCell"/>
</dbReference>
<evidence type="ECO:0000313" key="6">
    <source>
        <dbReference type="EMBL" id="MBB4658962.1"/>
    </source>
</evidence>
<protein>
    <submittedName>
        <fullName evidence="6">Disulfide bond formation protein DsbB</fullName>
    </submittedName>
</protein>
<comment type="subcellular location">
    <subcellularLocation>
        <location evidence="1">Membrane</location>
        <topology evidence="1">Multi-pass membrane protein</topology>
    </subcellularLocation>
</comment>
<gene>
    <name evidence="6" type="ORF">GGQ59_001476</name>
</gene>
<dbReference type="EMBL" id="JACHOB010000002">
    <property type="protein sequence ID" value="MBB4658962.1"/>
    <property type="molecule type" value="Genomic_DNA"/>
</dbReference>
<evidence type="ECO:0000256" key="5">
    <source>
        <dbReference type="SAM" id="Phobius"/>
    </source>
</evidence>
<keyword evidence="2 5" id="KW-0812">Transmembrane</keyword>
<organism evidence="6 7">
    <name type="scientific">Parvularcula dongshanensis</name>
    <dbReference type="NCBI Taxonomy" id="1173995"/>
    <lineage>
        <taxon>Bacteria</taxon>
        <taxon>Pseudomonadati</taxon>
        <taxon>Pseudomonadota</taxon>
        <taxon>Alphaproteobacteria</taxon>
        <taxon>Parvularculales</taxon>
        <taxon>Parvularculaceae</taxon>
        <taxon>Parvularcula</taxon>
    </lineage>
</organism>
<keyword evidence="7" id="KW-1185">Reference proteome</keyword>
<evidence type="ECO:0000256" key="4">
    <source>
        <dbReference type="ARBA" id="ARBA00023136"/>
    </source>
</evidence>
<dbReference type="Proteomes" id="UP000563524">
    <property type="component" value="Unassembled WGS sequence"/>
</dbReference>
<dbReference type="AlphaFoldDB" id="A0A840I3S7"/>